<dbReference type="OrthoDB" id="7226105at2"/>
<reference evidence="1 2" key="1">
    <citation type="submission" date="2019-07" db="EMBL/GenBank/DDBJ databases">
        <title>Whole genome shotgun sequence of Skermanella aerolata NBRC 106429.</title>
        <authorList>
            <person name="Hosoyama A."/>
            <person name="Uohara A."/>
            <person name="Ohji S."/>
            <person name="Ichikawa N."/>
        </authorList>
    </citation>
    <scope>NUCLEOTIDE SEQUENCE [LARGE SCALE GENOMIC DNA]</scope>
    <source>
        <strain evidence="1 2">NBRC 106429</strain>
    </source>
</reference>
<sequence length="192" mass="20418">MRVSSAFLLSLLTLAGGAAMLGHGLNWQPDIEAPVIESAAPSQVVRSAPSAGIEDGTQIRVLTDRPLFTAGRRPHVPEAVAAGEAEQQAAEAEIDVPIVRGIGLSGRSSVAILSLRQEESRLHRIALGHEIDGWRITSVRRQSVTFSKEATEATVHLNQPGQKPVVEIVQREPELAEEVDGGTAAVDAGQRM</sequence>
<dbReference type="Proteomes" id="UP000321523">
    <property type="component" value="Unassembled WGS sequence"/>
</dbReference>
<organism evidence="1 2">
    <name type="scientific">Skermanella aerolata</name>
    <dbReference type="NCBI Taxonomy" id="393310"/>
    <lineage>
        <taxon>Bacteria</taxon>
        <taxon>Pseudomonadati</taxon>
        <taxon>Pseudomonadota</taxon>
        <taxon>Alphaproteobacteria</taxon>
        <taxon>Rhodospirillales</taxon>
        <taxon>Azospirillaceae</taxon>
        <taxon>Skermanella</taxon>
    </lineage>
</organism>
<name>A0A512DZH1_9PROT</name>
<gene>
    <name evidence="1" type="ORF">SAE02_60190</name>
</gene>
<dbReference type="EMBL" id="BJYZ01000032">
    <property type="protein sequence ID" value="GEO41871.1"/>
    <property type="molecule type" value="Genomic_DNA"/>
</dbReference>
<evidence type="ECO:0000313" key="2">
    <source>
        <dbReference type="Proteomes" id="UP000321523"/>
    </source>
</evidence>
<evidence type="ECO:0000313" key="1">
    <source>
        <dbReference type="EMBL" id="GEO41871.1"/>
    </source>
</evidence>
<dbReference type="AlphaFoldDB" id="A0A512DZH1"/>
<protein>
    <submittedName>
        <fullName evidence="1">Uncharacterized protein</fullName>
    </submittedName>
</protein>
<dbReference type="RefSeq" id="WP_052832743.1">
    <property type="nucleotide sequence ID" value="NZ_BJYZ01000032.1"/>
</dbReference>
<comment type="caution">
    <text evidence="1">The sequence shown here is derived from an EMBL/GenBank/DDBJ whole genome shotgun (WGS) entry which is preliminary data.</text>
</comment>
<accession>A0A512DZH1</accession>
<keyword evidence="2" id="KW-1185">Reference proteome</keyword>
<proteinExistence type="predicted"/>